<dbReference type="PANTHER" id="PTHR19321:SF41">
    <property type="entry name" value="FASCETTO-RELATED"/>
    <property type="match status" value="1"/>
</dbReference>
<organism evidence="3 4">
    <name type="scientific">Glossina brevipalpis</name>
    <dbReference type="NCBI Taxonomy" id="37001"/>
    <lineage>
        <taxon>Eukaryota</taxon>
        <taxon>Metazoa</taxon>
        <taxon>Ecdysozoa</taxon>
        <taxon>Arthropoda</taxon>
        <taxon>Hexapoda</taxon>
        <taxon>Insecta</taxon>
        <taxon>Pterygota</taxon>
        <taxon>Neoptera</taxon>
        <taxon>Endopterygota</taxon>
        <taxon>Diptera</taxon>
        <taxon>Brachycera</taxon>
        <taxon>Muscomorpha</taxon>
        <taxon>Hippoboscoidea</taxon>
        <taxon>Glossinidae</taxon>
        <taxon>Glossina</taxon>
    </lineage>
</organism>
<name>A0A1A9WX51_9MUSC</name>
<keyword evidence="1" id="KW-0175">Coiled coil</keyword>
<dbReference type="AlphaFoldDB" id="A0A1A9WX51"/>
<accession>A0A1A9WX51</accession>
<dbReference type="GO" id="GO:0008017">
    <property type="term" value="F:microtubule binding"/>
    <property type="evidence" value="ECO:0007669"/>
    <property type="project" value="InterPro"/>
</dbReference>
<feature type="compositionally biased region" description="Basic residues" evidence="2">
    <location>
        <begin position="576"/>
        <end position="589"/>
    </location>
</feature>
<sequence>MSIKYNNVIEEIQEITQNYVVTLTEIWNTMFDEESCKENLNKLLVHAKDFYEELVEQSVTRRSYIEKEISDLKKEAEDVKRLLKVEVQLPDKITDNLPLILIQRKWDCSLANLREQLQERRKQIFDLLAEQAILCEELGEPPRLLLSDPLPTLSEIECFRSHLNYLHSEKQKVEKKICSMRRDIKKFLDILELELHSEKEKTLLHSHHIKLNKETLENLQRMYDLYGSQVEELKNSIDDIRKKLDTLWERLKTSPNTRSKFRRYADYCQSTYDIIYNEMLRCETLKSQNIKMYVNELRDEIREWWDKTLKSELQRSHFSNFQSTCYTDDLLVLHELELEDLKLYYENNRELFELYADRNTLWDRMQALEAKASEPGRYNNRGGQLLKEEKERKTITTKLPKIEARIRELVDIYEERENAPFLVYGENIIDVMTNQWEQKRLEKEKLSSARKNASKTPFVKSNVSSLMGCSTTTKRAPMTFRNVSSVSSLRKAPSSVDLPAQIKPFASQKRKLNPAEKVTPLAKRSLMRAFNSPSIFVQPSSRGKINTNAAKTSKTAARIKSPLQKNRIIATTIRRQSGRRSANSKKRRSINNNNSVHKHQAPKIIVTEYTTDDSNDTDADNDTYNSFQKCIEPTSRSTILQTSVASSSITDNTRIARLKRMQKLASDENARLYKKKSNKYVSSTKRQNMSHSTSANLTRAAINPASFTTARSGQRSPAICSSGRKLVAKDLPMLI</sequence>
<dbReference type="GO" id="GO:0005737">
    <property type="term" value="C:cytoplasm"/>
    <property type="evidence" value="ECO:0007669"/>
    <property type="project" value="TreeGrafter"/>
</dbReference>
<evidence type="ECO:0000313" key="3">
    <source>
        <dbReference type="EnsemblMetazoa" id="GBRI035589-PA"/>
    </source>
</evidence>
<dbReference type="GO" id="GO:1990023">
    <property type="term" value="C:mitotic spindle midzone"/>
    <property type="evidence" value="ECO:0007669"/>
    <property type="project" value="TreeGrafter"/>
</dbReference>
<feature type="coiled-coil region" evidence="1">
    <location>
        <begin position="216"/>
        <end position="250"/>
    </location>
</feature>
<dbReference type="Proteomes" id="UP000091820">
    <property type="component" value="Unassembled WGS sequence"/>
</dbReference>
<protein>
    <recommendedName>
        <fullName evidence="5">Protein regulator of cytokinesis 1</fullName>
    </recommendedName>
</protein>
<dbReference type="InterPro" id="IPR007145">
    <property type="entry name" value="MAP65_Ase1_PRC1"/>
</dbReference>
<reference evidence="3" key="2">
    <citation type="submission" date="2020-05" db="UniProtKB">
        <authorList>
            <consortium name="EnsemblMetazoa"/>
        </authorList>
    </citation>
    <scope>IDENTIFICATION</scope>
    <source>
        <strain evidence="3">IAEA</strain>
    </source>
</reference>
<dbReference type="EnsemblMetazoa" id="GBRI035589-RA">
    <property type="protein sequence ID" value="GBRI035589-PA"/>
    <property type="gene ID" value="GBRI035589"/>
</dbReference>
<proteinExistence type="predicted"/>
<evidence type="ECO:0000313" key="4">
    <source>
        <dbReference type="Proteomes" id="UP000091820"/>
    </source>
</evidence>
<feature type="region of interest" description="Disordered" evidence="2">
    <location>
        <begin position="573"/>
        <end position="604"/>
    </location>
</feature>
<dbReference type="GO" id="GO:0051256">
    <property type="term" value="P:mitotic spindle midzone assembly"/>
    <property type="evidence" value="ECO:0007669"/>
    <property type="project" value="TreeGrafter"/>
</dbReference>
<keyword evidence="4" id="KW-1185">Reference proteome</keyword>
<evidence type="ECO:0008006" key="5">
    <source>
        <dbReference type="Google" id="ProtNLM"/>
    </source>
</evidence>
<dbReference type="Pfam" id="PF03999">
    <property type="entry name" value="MAP65_ASE1"/>
    <property type="match status" value="1"/>
</dbReference>
<dbReference type="VEuPathDB" id="VectorBase:GBRI035589"/>
<dbReference type="PANTHER" id="PTHR19321">
    <property type="entry name" value="PROTEIN REGULATOR OF CYTOKINESIS 1 PRC1-RELATED"/>
    <property type="match status" value="1"/>
</dbReference>
<dbReference type="STRING" id="37001.A0A1A9WX51"/>
<reference evidence="4" key="1">
    <citation type="submission" date="2014-03" db="EMBL/GenBank/DDBJ databases">
        <authorList>
            <person name="Aksoy S."/>
            <person name="Warren W."/>
            <person name="Wilson R.K."/>
        </authorList>
    </citation>
    <scope>NUCLEOTIDE SEQUENCE [LARGE SCALE GENOMIC DNA]</scope>
    <source>
        <strain evidence="4">IAEA</strain>
    </source>
</reference>
<dbReference type="Gene3D" id="1.20.58.1520">
    <property type="match status" value="1"/>
</dbReference>
<evidence type="ECO:0000256" key="1">
    <source>
        <dbReference type="SAM" id="Coils"/>
    </source>
</evidence>
<evidence type="ECO:0000256" key="2">
    <source>
        <dbReference type="SAM" id="MobiDB-lite"/>
    </source>
</evidence>